<dbReference type="EMBL" id="JABCRE010000003">
    <property type="protein sequence ID" value="NMW32588.1"/>
    <property type="molecule type" value="Genomic_DNA"/>
</dbReference>
<evidence type="ECO:0000259" key="4">
    <source>
        <dbReference type="Pfam" id="PF10531"/>
    </source>
</evidence>
<proteinExistence type="predicted"/>
<comment type="caution">
    <text evidence="5">The sequence shown here is derived from an EMBL/GenBank/DDBJ whole genome shotgun (WGS) entry which is preliminary data.</text>
</comment>
<dbReference type="Gene3D" id="3.10.560.10">
    <property type="entry name" value="Outer membrane lipoprotein wza domain like"/>
    <property type="match status" value="1"/>
</dbReference>
<dbReference type="Proteomes" id="UP000561181">
    <property type="component" value="Unassembled WGS sequence"/>
</dbReference>
<keyword evidence="1 2" id="KW-0732">Signal</keyword>
<dbReference type="PROSITE" id="PS51257">
    <property type="entry name" value="PROKAR_LIPOPROTEIN"/>
    <property type="match status" value="1"/>
</dbReference>
<dbReference type="Pfam" id="PF10531">
    <property type="entry name" value="SLBB"/>
    <property type="match status" value="1"/>
</dbReference>
<organism evidence="5 6">
    <name type="scientific">Pontixanthobacter rizhaonensis</name>
    <dbReference type="NCBI Taxonomy" id="2730337"/>
    <lineage>
        <taxon>Bacteria</taxon>
        <taxon>Pseudomonadati</taxon>
        <taxon>Pseudomonadota</taxon>
        <taxon>Alphaproteobacteria</taxon>
        <taxon>Sphingomonadales</taxon>
        <taxon>Erythrobacteraceae</taxon>
        <taxon>Pontixanthobacter</taxon>
    </lineage>
</organism>
<accession>A0A848QU17</accession>
<feature type="domain" description="Soluble ligand binding" evidence="4">
    <location>
        <begin position="129"/>
        <end position="179"/>
    </location>
</feature>
<evidence type="ECO:0000256" key="2">
    <source>
        <dbReference type="SAM" id="SignalP"/>
    </source>
</evidence>
<gene>
    <name evidence="5" type="ORF">HKD42_10995</name>
</gene>
<protein>
    <submittedName>
        <fullName evidence="5">Polysaccharide export protein</fullName>
    </submittedName>
</protein>
<dbReference type="PANTHER" id="PTHR33619">
    <property type="entry name" value="POLYSACCHARIDE EXPORT PROTEIN GFCE-RELATED"/>
    <property type="match status" value="1"/>
</dbReference>
<feature type="signal peptide" evidence="2">
    <location>
        <begin position="1"/>
        <end position="22"/>
    </location>
</feature>
<dbReference type="Pfam" id="PF02563">
    <property type="entry name" value="Poly_export"/>
    <property type="match status" value="1"/>
</dbReference>
<dbReference type="InterPro" id="IPR019554">
    <property type="entry name" value="Soluble_ligand-bd"/>
</dbReference>
<evidence type="ECO:0000259" key="3">
    <source>
        <dbReference type="Pfam" id="PF02563"/>
    </source>
</evidence>
<dbReference type="RefSeq" id="WP_170013300.1">
    <property type="nucleotide sequence ID" value="NZ_JABCRE010000003.1"/>
</dbReference>
<reference evidence="5 6" key="1">
    <citation type="submission" date="2020-04" db="EMBL/GenBank/DDBJ databases">
        <authorList>
            <person name="Liu A."/>
        </authorList>
    </citation>
    <scope>NUCLEOTIDE SEQUENCE [LARGE SCALE GENOMIC DNA]</scope>
    <source>
        <strain evidence="5 6">RZ02</strain>
    </source>
</reference>
<dbReference type="PANTHER" id="PTHR33619:SF3">
    <property type="entry name" value="POLYSACCHARIDE EXPORT PROTEIN GFCE-RELATED"/>
    <property type="match status" value="1"/>
</dbReference>
<evidence type="ECO:0000313" key="6">
    <source>
        <dbReference type="Proteomes" id="UP000561181"/>
    </source>
</evidence>
<dbReference type="AlphaFoldDB" id="A0A848QU17"/>
<name>A0A848QU17_9SPHN</name>
<evidence type="ECO:0000313" key="5">
    <source>
        <dbReference type="EMBL" id="NMW32588.1"/>
    </source>
</evidence>
<sequence>MRTFFRAFLASLVLSVGLTGCASGSVMTGAAPSITLTTLSELPAPSKATAYTIDPLQKLQIEVADVPLLSGNFLTDEEGYISYPLVGDLLLAGKTPNQAARMISDRLRGDYVVDPQVRVLPQAEVLQSVSVGGEVAKPGSYTATEAATLLRAVNSAGGLSDLAKLDDVLVLRTVDDQDYIGVYNIQAIQRGNYPDPAIYPGDIVTVGDSVARKRVDSILQFVPLLSSSILLLNTIVR</sequence>
<feature type="chain" id="PRO_5032754801" evidence="2">
    <location>
        <begin position="23"/>
        <end position="237"/>
    </location>
</feature>
<evidence type="ECO:0000256" key="1">
    <source>
        <dbReference type="ARBA" id="ARBA00022729"/>
    </source>
</evidence>
<dbReference type="GO" id="GO:0015159">
    <property type="term" value="F:polysaccharide transmembrane transporter activity"/>
    <property type="evidence" value="ECO:0007669"/>
    <property type="project" value="InterPro"/>
</dbReference>
<keyword evidence="6" id="KW-1185">Reference proteome</keyword>
<dbReference type="InterPro" id="IPR003715">
    <property type="entry name" value="Poly_export_N"/>
</dbReference>
<feature type="domain" description="Polysaccharide export protein N-terminal" evidence="3">
    <location>
        <begin position="47"/>
        <end position="119"/>
    </location>
</feature>
<dbReference type="InterPro" id="IPR049712">
    <property type="entry name" value="Poly_export"/>
</dbReference>